<dbReference type="SUPFAM" id="SSF54637">
    <property type="entry name" value="Thioesterase/thiol ester dehydrase-isomerase"/>
    <property type="match status" value="1"/>
</dbReference>
<dbReference type="RefSeq" id="WP_203843069.1">
    <property type="nucleotide sequence ID" value="NZ_BAAATV010000031.1"/>
</dbReference>
<protein>
    <recommendedName>
        <fullName evidence="3">Acyl-coenzyme A thioesterase PaaI-like protein</fullName>
    </recommendedName>
</protein>
<name>A0ABQ4A5P5_9ACTN</name>
<dbReference type="EMBL" id="BOMN01000137">
    <property type="protein sequence ID" value="GIE26156.1"/>
    <property type="molecule type" value="Genomic_DNA"/>
</dbReference>
<dbReference type="CDD" id="cd03443">
    <property type="entry name" value="PaaI_thioesterase"/>
    <property type="match status" value="1"/>
</dbReference>
<dbReference type="Proteomes" id="UP000603200">
    <property type="component" value="Unassembled WGS sequence"/>
</dbReference>
<accession>A0ABQ4A5P5</accession>
<evidence type="ECO:0000313" key="2">
    <source>
        <dbReference type="Proteomes" id="UP000603200"/>
    </source>
</evidence>
<keyword evidence="2" id="KW-1185">Reference proteome</keyword>
<dbReference type="Gene3D" id="3.10.129.10">
    <property type="entry name" value="Hotdog Thioesterase"/>
    <property type="match status" value="1"/>
</dbReference>
<comment type="caution">
    <text evidence="1">The sequence shown here is derived from an EMBL/GenBank/DDBJ whole genome shotgun (WGS) entry which is preliminary data.</text>
</comment>
<organism evidence="1 2">
    <name type="scientific">Winogradskya humida</name>
    <dbReference type="NCBI Taxonomy" id="113566"/>
    <lineage>
        <taxon>Bacteria</taxon>
        <taxon>Bacillati</taxon>
        <taxon>Actinomycetota</taxon>
        <taxon>Actinomycetes</taxon>
        <taxon>Micromonosporales</taxon>
        <taxon>Micromonosporaceae</taxon>
        <taxon>Winogradskya</taxon>
    </lineage>
</organism>
<dbReference type="InterPro" id="IPR029069">
    <property type="entry name" value="HotDog_dom_sf"/>
</dbReference>
<evidence type="ECO:0008006" key="3">
    <source>
        <dbReference type="Google" id="ProtNLM"/>
    </source>
</evidence>
<sequence length="200" mass="20940">MSQLSTGPVSIGPVSIGPVSIGPVPAGPVSAAEEPIALPWRDEPKFQCFGCSPRNPVGLALTLTRRADGTIAARTTLGADYASYPGTVHGGILNVLVDEVMGDLIAIDLGVLAFCMTLRTKMLAPVRTGRVTTTVARLVDHGGELIRAEADVLDEHGDVAVMASGTYQTIRAGTARELMGLDGAEFDRLQHYFDHGLGSS</sequence>
<reference evidence="1 2" key="1">
    <citation type="submission" date="2021-01" db="EMBL/GenBank/DDBJ databases">
        <title>Whole genome shotgun sequence of Actinoplanes humidus NBRC 14915.</title>
        <authorList>
            <person name="Komaki H."/>
            <person name="Tamura T."/>
        </authorList>
    </citation>
    <scope>NUCLEOTIDE SEQUENCE [LARGE SCALE GENOMIC DNA]</scope>
    <source>
        <strain evidence="1 2">NBRC 14915</strain>
    </source>
</reference>
<evidence type="ECO:0000313" key="1">
    <source>
        <dbReference type="EMBL" id="GIE26156.1"/>
    </source>
</evidence>
<proteinExistence type="predicted"/>
<gene>
    <name evidence="1" type="ORF">Ahu01nite_092580</name>
</gene>